<evidence type="ECO:0000259" key="2">
    <source>
        <dbReference type="Pfam" id="PF11926"/>
    </source>
</evidence>
<feature type="compositionally biased region" description="Polar residues" evidence="1">
    <location>
        <begin position="468"/>
        <end position="482"/>
    </location>
</feature>
<evidence type="ECO:0000313" key="4">
    <source>
        <dbReference type="Proteomes" id="UP000316621"/>
    </source>
</evidence>
<organism evidence="3 4">
    <name type="scientific">Papaver somniferum</name>
    <name type="common">Opium poppy</name>
    <dbReference type="NCBI Taxonomy" id="3469"/>
    <lineage>
        <taxon>Eukaryota</taxon>
        <taxon>Viridiplantae</taxon>
        <taxon>Streptophyta</taxon>
        <taxon>Embryophyta</taxon>
        <taxon>Tracheophyta</taxon>
        <taxon>Spermatophyta</taxon>
        <taxon>Magnoliopsida</taxon>
        <taxon>Ranunculales</taxon>
        <taxon>Papaveraceae</taxon>
        <taxon>Papaveroideae</taxon>
        <taxon>Papaver</taxon>
    </lineage>
</organism>
<dbReference type="Gramene" id="RZC76388">
    <property type="protein sequence ID" value="RZC76388"/>
    <property type="gene ID" value="C5167_000455"/>
</dbReference>
<evidence type="ECO:0000313" key="3">
    <source>
        <dbReference type="EMBL" id="RZC76388.1"/>
    </source>
</evidence>
<accession>A0A4Y7KW40</accession>
<feature type="region of interest" description="Disordered" evidence="1">
    <location>
        <begin position="1"/>
        <end position="81"/>
    </location>
</feature>
<dbReference type="OMA" id="NEHVESC"/>
<dbReference type="AlphaFoldDB" id="A0A4Y7KW40"/>
<dbReference type="InterPro" id="IPR024593">
    <property type="entry name" value="DUF3444"/>
</dbReference>
<feature type="domain" description="DUF3444" evidence="2">
    <location>
        <begin position="526"/>
        <end position="731"/>
    </location>
</feature>
<proteinExistence type="predicted"/>
<feature type="domain" description="DUF3444" evidence="2">
    <location>
        <begin position="95"/>
        <end position="222"/>
    </location>
</feature>
<gene>
    <name evidence="3" type="ORF">C5167_000455</name>
</gene>
<dbReference type="Proteomes" id="UP000316621">
    <property type="component" value="Chromosome 9"/>
</dbReference>
<evidence type="ECO:0000256" key="1">
    <source>
        <dbReference type="SAM" id="MobiDB-lite"/>
    </source>
</evidence>
<feature type="compositionally biased region" description="Basic and acidic residues" evidence="1">
    <location>
        <begin position="59"/>
        <end position="72"/>
    </location>
</feature>
<dbReference type="PANTHER" id="PTHR45089">
    <property type="entry name" value="DNAJ HEAT SHOCK AMINO-TERMINAL DOMAIN PROTEIN-RELATED"/>
    <property type="match status" value="1"/>
</dbReference>
<reference evidence="3 4" key="1">
    <citation type="journal article" date="2018" name="Science">
        <title>The opium poppy genome and morphinan production.</title>
        <authorList>
            <person name="Guo L."/>
            <person name="Winzer T."/>
            <person name="Yang X."/>
            <person name="Li Y."/>
            <person name="Ning Z."/>
            <person name="He Z."/>
            <person name="Teodor R."/>
            <person name="Lu Y."/>
            <person name="Bowser T.A."/>
            <person name="Graham I.A."/>
            <person name="Ye K."/>
        </authorList>
    </citation>
    <scope>NUCLEOTIDE SEQUENCE [LARGE SCALE GENOMIC DNA]</scope>
    <source>
        <strain evidence="4">cv. HN1</strain>
        <tissue evidence="3">Leaves</tissue>
    </source>
</reference>
<dbReference type="Pfam" id="PF11926">
    <property type="entry name" value="DUF3444"/>
    <property type="match status" value="3"/>
</dbReference>
<sequence length="751" mass="84483">MLQKRKTPDAQSTLDGNSLGGIESARMPNRCYKNPNEEKRAAEASDGLLVESNATSVSDSEKNAAAHTKEMSPDGLSTVPGRVDEHIPAPPYLKTFEMLNTSFCNFNSERSREKFQTGQVWALYCKLDKLPKSYARIESIESFPVFKLAVKWLKSCDPPRGIIPWSDKEMPVSCGRFKVTSTESVVFNASISFSHLLSKVPAINNMYTIYPRAGEVWALYRAKYGNLRGCWELDPRALASEECFAVDQIWAIYDCLDAMPRTYARINKVYSPFKVDVTRLEYVAGDIDKTAWGRSGLPVACGKFKLGKTGIDESYTIYPQKGETWALYKNWSSDTDNHMEYEYEFVLVLSDYSKESGIFVARLVKLKGFVCLFKPTKSSGMISFSFRIPSLRFSHRVPSFTTTGNEREDVPEGYFELDPCSLPSNLEKVPEFIDMEAETVPANIVNFLSKEKNHMRKQRKNPAAESTLDGSSPGGNKSSRMSNGCDKNLNEEKRGATSVSVSEKNVAAHAKEMTPDGVITVPGSAKNFEMPDTEFQNFDEERSCEKFKTGQIWALYSKLDKLLKTYARIESVESFPVFKLAVKWLKSCNPPRGIIPWVDKEMPVSCGTFEVTSGEAVVFNESTSFSHQLSEVPAADNLYMIHPRAGEVWAVYSRFRSDLSCSELKKCEYDIVEILEVVDVHWIVVSILERVAGFKTVFKAKEKEGLDSTAAIPWIELYRFSHQVPSFMLSGARYGKLRGCLELDPKALSVY</sequence>
<feature type="region of interest" description="Disordered" evidence="1">
    <location>
        <begin position="452"/>
        <end position="500"/>
    </location>
</feature>
<dbReference type="PANTHER" id="PTHR45089:SF24">
    <property type="entry name" value="DNAJ HEAT SHOCK N-TERMINAL DOMAIN-CONTAINING PROTEIN"/>
    <property type="match status" value="1"/>
</dbReference>
<protein>
    <recommendedName>
        <fullName evidence="2">DUF3444 domain-containing protein</fullName>
    </recommendedName>
</protein>
<dbReference type="EMBL" id="CM010723">
    <property type="protein sequence ID" value="RZC76388.1"/>
    <property type="molecule type" value="Genomic_DNA"/>
</dbReference>
<keyword evidence="4" id="KW-1185">Reference proteome</keyword>
<feature type="domain" description="DUF3444" evidence="2">
    <location>
        <begin position="240"/>
        <end position="406"/>
    </location>
</feature>
<name>A0A4Y7KW40_PAPSO</name>